<sequence length="302" mass="34997">MPIRIVILGIRDNADKITSSSSASKHWRYDSKHSLEADGLRILWQKHMRNQEFKEPQGMSEEVEVITASEHREFIVYTAMQASSQHGKLTKKQILSTSIFLRLIHEELTQALDRQNIKCSSTRFYKFNQPGHGLSWTLTLEYAKKKIWITTSTKEMTQIPTIYISFIQFYCYIVGRRAITPTQAKLGENASTAQFYFTENEAINYFTLLEQRPSVTHIARLAKIPVLTVEYNIARIKEQGTVRNRCRNGRPRKITAVDDEALGQWIPCNRETTAKELAQKLLQDRGRLVSLCTVRRQLKRMD</sequence>
<dbReference type="InterPro" id="IPR009057">
    <property type="entry name" value="Homeodomain-like_sf"/>
</dbReference>
<evidence type="ECO:0000313" key="2">
    <source>
        <dbReference type="EMBL" id="CAD7242330.1"/>
    </source>
</evidence>
<organism evidence="2">
    <name type="scientific">Darwinula stevensoni</name>
    <dbReference type="NCBI Taxonomy" id="69355"/>
    <lineage>
        <taxon>Eukaryota</taxon>
        <taxon>Metazoa</taxon>
        <taxon>Ecdysozoa</taxon>
        <taxon>Arthropoda</taxon>
        <taxon>Crustacea</taxon>
        <taxon>Oligostraca</taxon>
        <taxon>Ostracoda</taxon>
        <taxon>Podocopa</taxon>
        <taxon>Podocopida</taxon>
        <taxon>Darwinulocopina</taxon>
        <taxon>Darwinuloidea</taxon>
        <taxon>Darwinulidae</taxon>
        <taxon>Darwinula</taxon>
    </lineage>
</organism>
<dbReference type="OrthoDB" id="4843387at2759"/>
<protein>
    <submittedName>
        <fullName evidence="2">Uncharacterized protein</fullName>
    </submittedName>
</protein>
<dbReference type="EMBL" id="LR899768">
    <property type="protein sequence ID" value="CAD7242330.1"/>
    <property type="molecule type" value="Genomic_DNA"/>
</dbReference>
<dbReference type="SUPFAM" id="SSF46689">
    <property type="entry name" value="Homeodomain-like"/>
    <property type="match status" value="1"/>
</dbReference>
<proteinExistence type="predicted"/>
<dbReference type="InterPro" id="IPR036388">
    <property type="entry name" value="WH-like_DNA-bd_sf"/>
</dbReference>
<gene>
    <name evidence="2" type="ORF">DSTB1V02_LOCUS2299</name>
</gene>
<dbReference type="Proteomes" id="UP000677054">
    <property type="component" value="Unassembled WGS sequence"/>
</dbReference>
<accession>A0A7R8X799</accession>
<name>A0A7R8X799_9CRUS</name>
<comment type="subcellular location">
    <subcellularLocation>
        <location evidence="1">Nucleus</location>
    </subcellularLocation>
</comment>
<keyword evidence="3" id="KW-1185">Reference proteome</keyword>
<dbReference type="GO" id="GO:0005634">
    <property type="term" value="C:nucleus"/>
    <property type="evidence" value="ECO:0007669"/>
    <property type="project" value="UniProtKB-SubCell"/>
</dbReference>
<dbReference type="EMBL" id="CAJPEV010000251">
    <property type="protein sequence ID" value="CAG0882988.1"/>
    <property type="molecule type" value="Genomic_DNA"/>
</dbReference>
<dbReference type="Gene3D" id="1.10.10.10">
    <property type="entry name" value="Winged helix-like DNA-binding domain superfamily/Winged helix DNA-binding domain"/>
    <property type="match status" value="1"/>
</dbReference>
<reference evidence="2" key="1">
    <citation type="submission" date="2020-11" db="EMBL/GenBank/DDBJ databases">
        <authorList>
            <person name="Tran Van P."/>
        </authorList>
    </citation>
    <scope>NUCLEOTIDE SEQUENCE</scope>
</reference>
<evidence type="ECO:0000313" key="3">
    <source>
        <dbReference type="Proteomes" id="UP000677054"/>
    </source>
</evidence>
<evidence type="ECO:0000256" key="1">
    <source>
        <dbReference type="ARBA" id="ARBA00004123"/>
    </source>
</evidence>
<dbReference type="AlphaFoldDB" id="A0A7R8X799"/>